<reference evidence="2 3" key="1">
    <citation type="submission" date="2018-06" db="EMBL/GenBank/DDBJ databases">
        <authorList>
            <consortium name="Pathogen Informatics"/>
            <person name="Doyle S."/>
        </authorList>
    </citation>
    <scope>NUCLEOTIDE SEQUENCE [LARGE SCALE GENOMIC DNA]</scope>
    <source>
        <strain evidence="2 3">NCTC9075</strain>
    </source>
</reference>
<evidence type="ECO:0000313" key="2">
    <source>
        <dbReference type="EMBL" id="STP20996.1"/>
    </source>
</evidence>
<feature type="transmembrane region" description="Helical" evidence="1">
    <location>
        <begin position="32"/>
        <end position="62"/>
    </location>
</feature>
<dbReference type="AlphaFoldDB" id="A0A377K9P7"/>
<sequence length="115" mass="11876">MNPLAVLRGGLTAAGTVLRVLASGPLAMLRVALYAISGLLGALLSPIGLVVTALAGVALGCLEILGNPSSHFSVAWWKDSKRRQVPSVQHSNHLSLCFSGLATKCRRCGAGLLIC</sequence>
<protein>
    <submittedName>
        <fullName evidence="2">Putative phage tail tape measure protein</fullName>
    </submittedName>
</protein>
<keyword evidence="1" id="KW-1133">Transmembrane helix</keyword>
<evidence type="ECO:0000256" key="1">
    <source>
        <dbReference type="SAM" id="Phobius"/>
    </source>
</evidence>
<keyword evidence="1" id="KW-0812">Transmembrane</keyword>
<evidence type="ECO:0000313" key="3">
    <source>
        <dbReference type="Proteomes" id="UP000254181"/>
    </source>
</evidence>
<organism evidence="2 3">
    <name type="scientific">Escherichia coli</name>
    <dbReference type="NCBI Taxonomy" id="562"/>
    <lineage>
        <taxon>Bacteria</taxon>
        <taxon>Pseudomonadati</taxon>
        <taxon>Pseudomonadota</taxon>
        <taxon>Gammaproteobacteria</taxon>
        <taxon>Enterobacterales</taxon>
        <taxon>Enterobacteriaceae</taxon>
        <taxon>Escherichia</taxon>
    </lineage>
</organism>
<keyword evidence="1" id="KW-0472">Membrane</keyword>
<dbReference type="Proteomes" id="UP000254181">
    <property type="component" value="Unassembled WGS sequence"/>
</dbReference>
<proteinExistence type="predicted"/>
<name>A0A377K9P7_ECOLX</name>
<dbReference type="EMBL" id="UGEM01000004">
    <property type="protein sequence ID" value="STP20996.1"/>
    <property type="molecule type" value="Genomic_DNA"/>
</dbReference>
<gene>
    <name evidence="2" type="ORF">NCTC9075_04466</name>
</gene>
<accession>A0A377K9P7</accession>